<gene>
    <name evidence="2" type="ORF">LSAT_V11C800410870</name>
</gene>
<accession>A0A9R1USZ5</accession>
<dbReference type="EMBL" id="NBSK02000008">
    <property type="protein sequence ID" value="KAJ0192281.1"/>
    <property type="molecule type" value="Genomic_DNA"/>
</dbReference>
<protein>
    <recommendedName>
        <fullName evidence="1">DUF4218 domain-containing protein</fullName>
    </recommendedName>
</protein>
<dbReference type="InterPro" id="IPR025452">
    <property type="entry name" value="DUF4218"/>
</dbReference>
<dbReference type="PANTHER" id="PTHR48451">
    <property type="entry name" value="DUF4218 DOMAIN-CONTAINING PROTEIN"/>
    <property type="match status" value="1"/>
</dbReference>
<reference evidence="2 3" key="1">
    <citation type="journal article" date="2017" name="Nat. Commun.">
        <title>Genome assembly with in vitro proximity ligation data and whole-genome triplication in lettuce.</title>
        <authorList>
            <person name="Reyes-Chin-Wo S."/>
            <person name="Wang Z."/>
            <person name="Yang X."/>
            <person name="Kozik A."/>
            <person name="Arikit S."/>
            <person name="Song C."/>
            <person name="Xia L."/>
            <person name="Froenicke L."/>
            <person name="Lavelle D.O."/>
            <person name="Truco M.J."/>
            <person name="Xia R."/>
            <person name="Zhu S."/>
            <person name="Xu C."/>
            <person name="Xu H."/>
            <person name="Xu X."/>
            <person name="Cox K."/>
            <person name="Korf I."/>
            <person name="Meyers B.C."/>
            <person name="Michelmore R.W."/>
        </authorList>
    </citation>
    <scope>NUCLEOTIDE SEQUENCE [LARGE SCALE GENOMIC DNA]</scope>
    <source>
        <strain evidence="3">cv. Salinas</strain>
        <tissue evidence="2">Seedlings</tissue>
    </source>
</reference>
<name>A0A9R1USZ5_LACSA</name>
<sequence>MDSYVNNRAHPKGSIVEGFLAQESLTFCFRYLTGVETVFTRSIRNDDEGHQNDIEECNNLCPGCPLGRRTTLSSFMDEMSHAQAHCYVLFNGESIKHFREHKIGLIEYPSMNLIRFIANNLVSGLKKGKMEKAGYLVKGYRFHTINHVKFLKTQNNGVVVTIHAESYTSSRDRRLVKDY</sequence>
<organism evidence="2 3">
    <name type="scientific">Lactuca sativa</name>
    <name type="common">Garden lettuce</name>
    <dbReference type="NCBI Taxonomy" id="4236"/>
    <lineage>
        <taxon>Eukaryota</taxon>
        <taxon>Viridiplantae</taxon>
        <taxon>Streptophyta</taxon>
        <taxon>Embryophyta</taxon>
        <taxon>Tracheophyta</taxon>
        <taxon>Spermatophyta</taxon>
        <taxon>Magnoliopsida</taxon>
        <taxon>eudicotyledons</taxon>
        <taxon>Gunneridae</taxon>
        <taxon>Pentapetalae</taxon>
        <taxon>asterids</taxon>
        <taxon>campanulids</taxon>
        <taxon>Asterales</taxon>
        <taxon>Asteraceae</taxon>
        <taxon>Cichorioideae</taxon>
        <taxon>Cichorieae</taxon>
        <taxon>Lactucinae</taxon>
        <taxon>Lactuca</taxon>
    </lineage>
</organism>
<dbReference type="AlphaFoldDB" id="A0A9R1USZ5"/>
<dbReference type="Pfam" id="PF13960">
    <property type="entry name" value="DUF4218"/>
    <property type="match status" value="1"/>
</dbReference>
<evidence type="ECO:0000313" key="3">
    <source>
        <dbReference type="Proteomes" id="UP000235145"/>
    </source>
</evidence>
<evidence type="ECO:0000259" key="1">
    <source>
        <dbReference type="Pfam" id="PF13960"/>
    </source>
</evidence>
<proteinExistence type="predicted"/>
<dbReference type="PANTHER" id="PTHR48451:SF1">
    <property type="entry name" value="DUF4218 DOMAIN-CONTAINING PROTEIN"/>
    <property type="match status" value="1"/>
</dbReference>
<feature type="domain" description="DUF4218" evidence="1">
    <location>
        <begin position="3"/>
        <end position="45"/>
    </location>
</feature>
<comment type="caution">
    <text evidence="2">The sequence shown here is derived from an EMBL/GenBank/DDBJ whole genome shotgun (WGS) entry which is preliminary data.</text>
</comment>
<keyword evidence="3" id="KW-1185">Reference proteome</keyword>
<evidence type="ECO:0000313" key="2">
    <source>
        <dbReference type="EMBL" id="KAJ0192281.1"/>
    </source>
</evidence>
<dbReference type="Proteomes" id="UP000235145">
    <property type="component" value="Unassembled WGS sequence"/>
</dbReference>